<name>A0A7Z0D7E7_9ACTN</name>
<keyword evidence="10" id="KW-1185">Reference proteome</keyword>
<feature type="transmembrane region" description="Helical" evidence="7">
    <location>
        <begin position="172"/>
        <end position="193"/>
    </location>
</feature>
<evidence type="ECO:0000256" key="5">
    <source>
        <dbReference type="ARBA" id="ARBA00022989"/>
    </source>
</evidence>
<dbReference type="InterPro" id="IPR011701">
    <property type="entry name" value="MFS"/>
</dbReference>
<evidence type="ECO:0000256" key="3">
    <source>
        <dbReference type="ARBA" id="ARBA00022475"/>
    </source>
</evidence>
<keyword evidence="3" id="KW-1003">Cell membrane</keyword>
<feature type="transmembrane region" description="Helical" evidence="7">
    <location>
        <begin position="248"/>
        <end position="268"/>
    </location>
</feature>
<dbReference type="Gene3D" id="1.20.1250.20">
    <property type="entry name" value="MFS general substrate transporter like domains"/>
    <property type="match status" value="1"/>
</dbReference>
<keyword evidence="5 7" id="KW-1133">Transmembrane helix</keyword>
<dbReference type="Proteomes" id="UP000527616">
    <property type="component" value="Unassembled WGS sequence"/>
</dbReference>
<dbReference type="InterPro" id="IPR001958">
    <property type="entry name" value="Tet-R_TetA/multi-R_MdtG-like"/>
</dbReference>
<evidence type="ECO:0000259" key="8">
    <source>
        <dbReference type="PROSITE" id="PS50850"/>
    </source>
</evidence>
<dbReference type="PRINTS" id="PR01035">
    <property type="entry name" value="TCRTETA"/>
</dbReference>
<dbReference type="InterPro" id="IPR050171">
    <property type="entry name" value="MFS_Transporters"/>
</dbReference>
<sequence length="396" mass="38504">MRRGRHESPDAPPRNGLAPLYAAGFTTAFGAHGVAAALGVESGELGVGLLGFGLMLAVYDLAEVVLKPVFGALSDRVGVRPVIIGGLLAFAAASAVGVFAAGVVGLTLARFGQGMAAAAFSPAASAGVARIGGGATTGRRFGRYGSWKGLGYAFGPILGAALVWAGGLPALYAALAVLALAVAGWVVAAVPPLRVLPRSRATVLDLAREVAQRSFLAPVAAMAVATGALGVGVGFLPLLGTRLGLGEFGAVAAVTVLALTLTAVQPWAGARRDAGRLATGTGMIIGLALVAAGLVVVAVPLPTVAAAIALYLAAVLLGIGIGVVTPLGFAAIAAATPEDRMGRTMGSAELGRELGDAGGPLLVGGLAAVSTVGVGLAALAGLALAVGAGAKVALRG</sequence>
<proteinExistence type="predicted"/>
<feature type="domain" description="Major facilitator superfamily (MFS) profile" evidence="8">
    <location>
        <begin position="16"/>
        <end position="396"/>
    </location>
</feature>
<comment type="subcellular location">
    <subcellularLocation>
        <location evidence="1">Cell membrane</location>
        <topology evidence="1">Multi-pass membrane protein</topology>
    </subcellularLocation>
</comment>
<feature type="transmembrane region" description="Helical" evidence="7">
    <location>
        <begin position="214"/>
        <end position="236"/>
    </location>
</feature>
<dbReference type="AlphaFoldDB" id="A0A7Z0D7E7"/>
<feature type="transmembrane region" description="Helical" evidence="7">
    <location>
        <begin position="82"/>
        <end position="108"/>
    </location>
</feature>
<evidence type="ECO:0000313" key="9">
    <source>
        <dbReference type="EMBL" id="NYI70230.1"/>
    </source>
</evidence>
<dbReference type="Pfam" id="PF07690">
    <property type="entry name" value="MFS_1"/>
    <property type="match status" value="1"/>
</dbReference>
<evidence type="ECO:0000256" key="1">
    <source>
        <dbReference type="ARBA" id="ARBA00004651"/>
    </source>
</evidence>
<evidence type="ECO:0000256" key="2">
    <source>
        <dbReference type="ARBA" id="ARBA00022448"/>
    </source>
</evidence>
<reference evidence="9 10" key="1">
    <citation type="submission" date="2020-07" db="EMBL/GenBank/DDBJ databases">
        <title>Sequencing the genomes of 1000 actinobacteria strains.</title>
        <authorList>
            <person name="Klenk H.-P."/>
        </authorList>
    </citation>
    <scope>NUCLEOTIDE SEQUENCE [LARGE SCALE GENOMIC DNA]</scope>
    <source>
        <strain evidence="9 10">DSM 103164</strain>
    </source>
</reference>
<evidence type="ECO:0000256" key="6">
    <source>
        <dbReference type="ARBA" id="ARBA00023136"/>
    </source>
</evidence>
<feature type="transmembrane region" description="Helical" evidence="7">
    <location>
        <begin position="361"/>
        <end position="386"/>
    </location>
</feature>
<dbReference type="EMBL" id="JACBZS010000001">
    <property type="protein sequence ID" value="NYI70230.1"/>
    <property type="molecule type" value="Genomic_DNA"/>
</dbReference>
<evidence type="ECO:0000256" key="4">
    <source>
        <dbReference type="ARBA" id="ARBA00022692"/>
    </source>
</evidence>
<dbReference type="PROSITE" id="PS50850">
    <property type="entry name" value="MFS"/>
    <property type="match status" value="1"/>
</dbReference>
<dbReference type="PANTHER" id="PTHR23517">
    <property type="entry name" value="RESISTANCE PROTEIN MDTM, PUTATIVE-RELATED-RELATED"/>
    <property type="match status" value="1"/>
</dbReference>
<feature type="transmembrane region" description="Helical" evidence="7">
    <location>
        <begin position="280"/>
        <end position="302"/>
    </location>
</feature>
<feature type="transmembrane region" description="Helical" evidence="7">
    <location>
        <begin position="20"/>
        <end position="38"/>
    </location>
</feature>
<dbReference type="GO" id="GO:0005886">
    <property type="term" value="C:plasma membrane"/>
    <property type="evidence" value="ECO:0007669"/>
    <property type="project" value="UniProtKB-SubCell"/>
</dbReference>
<gene>
    <name evidence="9" type="ORF">GGQ54_000790</name>
</gene>
<dbReference type="RefSeq" id="WP_179444209.1">
    <property type="nucleotide sequence ID" value="NZ_JACBZS010000001.1"/>
</dbReference>
<organism evidence="9 10">
    <name type="scientific">Naumannella cuiyingiana</name>
    <dbReference type="NCBI Taxonomy" id="1347891"/>
    <lineage>
        <taxon>Bacteria</taxon>
        <taxon>Bacillati</taxon>
        <taxon>Actinomycetota</taxon>
        <taxon>Actinomycetes</taxon>
        <taxon>Propionibacteriales</taxon>
        <taxon>Propionibacteriaceae</taxon>
        <taxon>Naumannella</taxon>
    </lineage>
</organism>
<keyword evidence="2" id="KW-0813">Transport</keyword>
<comment type="caution">
    <text evidence="9">The sequence shown here is derived from an EMBL/GenBank/DDBJ whole genome shotgun (WGS) entry which is preliminary data.</text>
</comment>
<feature type="transmembrane region" description="Helical" evidence="7">
    <location>
        <begin position="308"/>
        <end position="335"/>
    </location>
</feature>
<feature type="transmembrane region" description="Helical" evidence="7">
    <location>
        <begin position="45"/>
        <end position="62"/>
    </location>
</feature>
<dbReference type="GO" id="GO:0022857">
    <property type="term" value="F:transmembrane transporter activity"/>
    <property type="evidence" value="ECO:0007669"/>
    <property type="project" value="InterPro"/>
</dbReference>
<keyword evidence="4 7" id="KW-0812">Transmembrane</keyword>
<accession>A0A7Z0D7E7</accession>
<feature type="transmembrane region" description="Helical" evidence="7">
    <location>
        <begin position="149"/>
        <end position="166"/>
    </location>
</feature>
<evidence type="ECO:0000313" key="10">
    <source>
        <dbReference type="Proteomes" id="UP000527616"/>
    </source>
</evidence>
<dbReference type="InterPro" id="IPR036259">
    <property type="entry name" value="MFS_trans_sf"/>
</dbReference>
<dbReference type="InterPro" id="IPR020846">
    <property type="entry name" value="MFS_dom"/>
</dbReference>
<evidence type="ECO:0000256" key="7">
    <source>
        <dbReference type="SAM" id="Phobius"/>
    </source>
</evidence>
<keyword evidence="6 7" id="KW-0472">Membrane</keyword>
<protein>
    <submittedName>
        <fullName evidence="9">MFS family permease</fullName>
    </submittedName>
</protein>
<dbReference type="SUPFAM" id="SSF103473">
    <property type="entry name" value="MFS general substrate transporter"/>
    <property type="match status" value="1"/>
</dbReference>